<accession>A0A7G9W5G0</accession>
<dbReference type="InterPro" id="IPR050486">
    <property type="entry name" value="Mannose-1P_guanyltransferase"/>
</dbReference>
<dbReference type="Pfam" id="PF25087">
    <property type="entry name" value="GMPPB_C"/>
    <property type="match status" value="1"/>
</dbReference>
<dbReference type="InterPro" id="IPR029044">
    <property type="entry name" value="Nucleotide-diphossugar_trans"/>
</dbReference>
<organism evidence="6 7">
    <name type="scientific">Alkalicella caledoniensis</name>
    <dbReference type="NCBI Taxonomy" id="2731377"/>
    <lineage>
        <taxon>Bacteria</taxon>
        <taxon>Bacillati</taxon>
        <taxon>Bacillota</taxon>
        <taxon>Clostridia</taxon>
        <taxon>Eubacteriales</taxon>
        <taxon>Proteinivoracaceae</taxon>
        <taxon>Alkalicella</taxon>
    </lineage>
</organism>
<evidence type="ECO:0000259" key="4">
    <source>
        <dbReference type="Pfam" id="PF02878"/>
    </source>
</evidence>
<dbReference type="Pfam" id="PF02878">
    <property type="entry name" value="PGM_PMM_I"/>
    <property type="match status" value="1"/>
</dbReference>
<dbReference type="Proteomes" id="UP000516160">
    <property type="component" value="Chromosome"/>
</dbReference>
<dbReference type="GO" id="GO:0016740">
    <property type="term" value="F:transferase activity"/>
    <property type="evidence" value="ECO:0007669"/>
    <property type="project" value="UniProtKB-KW"/>
</dbReference>
<evidence type="ECO:0000259" key="3">
    <source>
        <dbReference type="Pfam" id="PF00483"/>
    </source>
</evidence>
<comment type="similarity">
    <text evidence="2">Belongs to the phosphohexose mutase family.</text>
</comment>
<dbReference type="Pfam" id="PF00483">
    <property type="entry name" value="NTP_transferase"/>
    <property type="match status" value="1"/>
</dbReference>
<dbReference type="EMBL" id="CP058559">
    <property type="protein sequence ID" value="QNO13922.1"/>
    <property type="molecule type" value="Genomic_DNA"/>
</dbReference>
<feature type="domain" description="Nucleotidyl transferase" evidence="3">
    <location>
        <begin position="5"/>
        <end position="232"/>
    </location>
</feature>
<feature type="domain" description="Mannose-1-phosphate guanyltransferase C-terminal" evidence="5">
    <location>
        <begin position="267"/>
        <end position="370"/>
    </location>
</feature>
<dbReference type="InterPro" id="IPR005844">
    <property type="entry name" value="A-D-PHexomutase_a/b/a-I"/>
</dbReference>
<dbReference type="SUPFAM" id="SSF53738">
    <property type="entry name" value="Phosphoglucomutase, first 3 domains"/>
    <property type="match status" value="1"/>
</dbReference>
<feature type="domain" description="Alpha-D-phosphohexomutase alpha/beta/alpha" evidence="4">
    <location>
        <begin position="385"/>
        <end position="510"/>
    </location>
</feature>
<dbReference type="InterPro" id="IPR005835">
    <property type="entry name" value="NTP_transferase_dom"/>
</dbReference>
<dbReference type="InterPro" id="IPR016055">
    <property type="entry name" value="A-D-PHexomutase_a/b/a-I/II/III"/>
</dbReference>
<proteinExistence type="inferred from homology"/>
<dbReference type="Gene3D" id="3.30.310.50">
    <property type="entry name" value="Alpha-D-phosphohexomutase, C-terminal domain"/>
    <property type="match status" value="1"/>
</dbReference>
<dbReference type="GO" id="GO:0016868">
    <property type="term" value="F:intramolecular phosphotransferase activity"/>
    <property type="evidence" value="ECO:0007669"/>
    <property type="project" value="InterPro"/>
</dbReference>
<sequence length="817" mass="91583">MIVIKAVIMAGGKGTRLRPLTCGLPKPMVPIINKPVMEHGINLLKRHEITDIAVTMAYLPENIEGYFETGKKWGVNLNYFIEDVPLGTAGSVRNTGDFLDETFIVISGDALTDLDLDAAIKFHQFNNSKATLVLRKEKVPLEYGVVITDDNGKVIRFLEKPSWGEVFSNTINTGIYILEPEVMEYYTKGENFDFSKDLFPRLLNDKIPMYGYVTDDYWCDIGALEPYKQTQFDLLSQKVNLPMGVKEIEKGVWIDEGTLVSNNAKLIPPVYIGKNCVINENSSIGPFTVIGNDCKIGPSASLKNTTLWNNCTFGSLSEARGTVICSKVTIGSKVKLYENSVIGEGSIIKDNSTIKQDIKIWPQKTVEKNATLTQNLIWGTSAKKNVFGVRNISGDLNTDITPEFATKLGAAFASIFKDEGALIISGDESKGTCLIKNALIAGVQSTGTRPIKVNNCLLPMSRFAIRYYNALGGIHVKKDPTSNNRVNIEFLNNKGANIPKNVERDIENTLCTEGINRCSVEDIKDVIEVDNLSYFYGEECKKLLQDINQIKKNSPKIFLTSSSQQELELATALLKSIGCKVDVEITSKPSLDRIRARVWEGKYSFGALMQGNGESLSLVDGKGRVVEKENYFFLVSLLLLKKGEDINLIAPHTFPTVFENLGKTYNRQVVRTKSNPASVMNEMLKEDKITGNYLQFILNYNAIWGLGIIVDYLVNNTITLSQLISELPVYFYKKQEIPCDWEDKGRIIKELIMENKEEDLELFEGVRIKDERGWGLILPDHELPVFNIYTQGHNEEYAQELCDLFTEKVKSKLKNQR</sequence>
<dbReference type="KEGG" id="acae:HYG86_03625"/>
<evidence type="ECO:0000259" key="5">
    <source>
        <dbReference type="Pfam" id="PF25087"/>
    </source>
</evidence>
<evidence type="ECO:0000313" key="7">
    <source>
        <dbReference type="Proteomes" id="UP000516160"/>
    </source>
</evidence>
<dbReference type="SUPFAM" id="SSF51161">
    <property type="entry name" value="Trimeric LpxA-like enzymes"/>
    <property type="match status" value="1"/>
</dbReference>
<evidence type="ECO:0000313" key="6">
    <source>
        <dbReference type="EMBL" id="QNO13922.1"/>
    </source>
</evidence>
<dbReference type="InterPro" id="IPR056729">
    <property type="entry name" value="GMPPB_C"/>
</dbReference>
<dbReference type="InterPro" id="IPR011004">
    <property type="entry name" value="Trimer_LpxA-like_sf"/>
</dbReference>
<dbReference type="Gene3D" id="3.90.550.10">
    <property type="entry name" value="Spore Coat Polysaccharide Biosynthesis Protein SpsA, Chain A"/>
    <property type="match status" value="1"/>
</dbReference>
<protein>
    <submittedName>
        <fullName evidence="6">Nucleotidyl transferase</fullName>
    </submittedName>
</protein>
<dbReference type="InterPro" id="IPR036900">
    <property type="entry name" value="A-D-PHexomutase_C_sf"/>
</dbReference>
<comment type="similarity">
    <text evidence="1">Belongs to the transferase hexapeptide repeat family.</text>
</comment>
<dbReference type="PANTHER" id="PTHR22572">
    <property type="entry name" value="SUGAR-1-PHOSPHATE GUANYL TRANSFERASE"/>
    <property type="match status" value="1"/>
</dbReference>
<gene>
    <name evidence="6" type="ORF">HYG86_03625</name>
</gene>
<evidence type="ECO:0000256" key="1">
    <source>
        <dbReference type="ARBA" id="ARBA00007274"/>
    </source>
</evidence>
<evidence type="ECO:0000256" key="2">
    <source>
        <dbReference type="ARBA" id="ARBA00010231"/>
    </source>
</evidence>
<dbReference type="SUPFAM" id="SSF53448">
    <property type="entry name" value="Nucleotide-diphospho-sugar transferases"/>
    <property type="match status" value="1"/>
</dbReference>
<dbReference type="GO" id="GO:0005975">
    <property type="term" value="P:carbohydrate metabolic process"/>
    <property type="evidence" value="ECO:0007669"/>
    <property type="project" value="InterPro"/>
</dbReference>
<dbReference type="AlphaFoldDB" id="A0A7G9W5G0"/>
<dbReference type="SUPFAM" id="SSF55957">
    <property type="entry name" value="Phosphoglucomutase, C-terminal domain"/>
    <property type="match status" value="1"/>
</dbReference>
<name>A0A7G9W5G0_ALKCA</name>
<dbReference type="CDD" id="cd04181">
    <property type="entry name" value="NTP_transferase"/>
    <property type="match status" value="1"/>
</dbReference>
<dbReference type="Gene3D" id="3.40.120.10">
    <property type="entry name" value="Alpha-D-Glucose-1,6-Bisphosphate, subunit A, domain 3"/>
    <property type="match status" value="3"/>
</dbReference>
<keyword evidence="7" id="KW-1185">Reference proteome</keyword>
<keyword evidence="6" id="KW-0808">Transferase</keyword>
<dbReference type="Gene3D" id="2.160.10.10">
    <property type="entry name" value="Hexapeptide repeat proteins"/>
    <property type="match status" value="1"/>
</dbReference>
<reference evidence="6 7" key="1">
    <citation type="submission" date="2020-07" db="EMBL/GenBank/DDBJ databases">
        <title>Alkalicella. sp. LB2 genome.</title>
        <authorList>
            <person name="Postec A."/>
            <person name="Quemeneur M."/>
        </authorList>
    </citation>
    <scope>NUCLEOTIDE SEQUENCE [LARGE SCALE GENOMIC DNA]</scope>
    <source>
        <strain evidence="6 7">LB2</strain>
    </source>
</reference>